<comment type="caution">
    <text evidence="2">The sequence shown here is derived from an EMBL/GenBank/DDBJ whole genome shotgun (WGS) entry which is preliminary data.</text>
</comment>
<gene>
    <name evidence="2" type="ORF">JYU34_004237</name>
</gene>
<feature type="domain" description="GAG-pre-integrase" evidence="1">
    <location>
        <begin position="36"/>
        <end position="76"/>
    </location>
</feature>
<reference evidence="2 3" key="1">
    <citation type="submission" date="2021-06" db="EMBL/GenBank/DDBJ databases">
        <title>A haploid diamondback moth (Plutella xylostella L.) genome assembly resolves 31 chromosomes and identifies a diamide resistance mutation.</title>
        <authorList>
            <person name="Ward C.M."/>
            <person name="Perry K.D."/>
            <person name="Baker G."/>
            <person name="Powis K."/>
            <person name="Heckel D.G."/>
            <person name="Baxter S.W."/>
        </authorList>
    </citation>
    <scope>NUCLEOTIDE SEQUENCE [LARGE SCALE GENOMIC DNA]</scope>
    <source>
        <strain evidence="2 3">LV</strain>
        <tissue evidence="2">Single pupa</tissue>
    </source>
</reference>
<proteinExistence type="predicted"/>
<dbReference type="Proteomes" id="UP000823941">
    <property type="component" value="Chromosome 6"/>
</dbReference>
<dbReference type="InterPro" id="IPR025724">
    <property type="entry name" value="GAG-pre-integrase_dom"/>
</dbReference>
<dbReference type="EMBL" id="JAHIBW010000006">
    <property type="protein sequence ID" value="KAG7309739.1"/>
    <property type="molecule type" value="Genomic_DNA"/>
</dbReference>
<feature type="non-terminal residue" evidence="2">
    <location>
        <position position="78"/>
    </location>
</feature>
<protein>
    <recommendedName>
        <fullName evidence="1">GAG-pre-integrase domain-containing protein</fullName>
    </recommendedName>
</protein>
<accession>A0ABQ7QXG5</accession>
<dbReference type="Pfam" id="PF13976">
    <property type="entry name" value="gag_pre-integrs"/>
    <property type="match status" value="1"/>
</dbReference>
<organism evidence="2 3">
    <name type="scientific">Plutella xylostella</name>
    <name type="common">Diamondback moth</name>
    <name type="synonym">Plutella maculipennis</name>
    <dbReference type="NCBI Taxonomy" id="51655"/>
    <lineage>
        <taxon>Eukaryota</taxon>
        <taxon>Metazoa</taxon>
        <taxon>Ecdysozoa</taxon>
        <taxon>Arthropoda</taxon>
        <taxon>Hexapoda</taxon>
        <taxon>Insecta</taxon>
        <taxon>Pterygota</taxon>
        <taxon>Neoptera</taxon>
        <taxon>Endopterygota</taxon>
        <taxon>Lepidoptera</taxon>
        <taxon>Glossata</taxon>
        <taxon>Ditrysia</taxon>
        <taxon>Yponomeutoidea</taxon>
        <taxon>Plutellidae</taxon>
        <taxon>Plutella</taxon>
    </lineage>
</organism>
<evidence type="ECO:0000313" key="3">
    <source>
        <dbReference type="Proteomes" id="UP000823941"/>
    </source>
</evidence>
<evidence type="ECO:0000313" key="2">
    <source>
        <dbReference type="EMBL" id="KAG7309739.1"/>
    </source>
</evidence>
<name>A0ABQ7QXG5_PLUXY</name>
<evidence type="ECO:0000259" key="1">
    <source>
        <dbReference type="Pfam" id="PF13976"/>
    </source>
</evidence>
<keyword evidence="3" id="KW-1185">Reference proteome</keyword>
<sequence>MNSACEGLATEQSSEVLEMPALVSEQGIEKELVTGESSEVPEVSALVSAQGIDHELWHKRLGHLNARSMKLMKNGLVT</sequence>